<dbReference type="AlphaFoldDB" id="A0A2V5IRW3"/>
<protein>
    <recommendedName>
        <fullName evidence="4">HTH luxR-type domain-containing protein</fullName>
    </recommendedName>
</protein>
<evidence type="ECO:0000313" key="5">
    <source>
        <dbReference type="EMBL" id="PYI38751.1"/>
    </source>
</evidence>
<dbReference type="PANTHER" id="PTHR44688:SF16">
    <property type="entry name" value="DNA-BINDING TRANSCRIPTIONAL ACTIVATOR DEVR_DOSR"/>
    <property type="match status" value="1"/>
</dbReference>
<evidence type="ECO:0000256" key="1">
    <source>
        <dbReference type="ARBA" id="ARBA00023015"/>
    </source>
</evidence>
<dbReference type="InterPro" id="IPR000792">
    <property type="entry name" value="Tscrpt_reg_LuxR_C"/>
</dbReference>
<dbReference type="InterPro" id="IPR016032">
    <property type="entry name" value="Sig_transdc_resp-reg_C-effctor"/>
</dbReference>
<dbReference type="EMBL" id="QJVC01000005">
    <property type="protein sequence ID" value="PYI38751.1"/>
    <property type="molecule type" value="Genomic_DNA"/>
</dbReference>
<name>A0A2V5IRW3_9MICC</name>
<dbReference type="SUPFAM" id="SSF46894">
    <property type="entry name" value="C-terminal effector domain of the bipartite response regulators"/>
    <property type="match status" value="1"/>
</dbReference>
<keyword evidence="6" id="KW-1185">Reference proteome</keyword>
<keyword evidence="3" id="KW-0804">Transcription</keyword>
<dbReference type="SMART" id="SM00421">
    <property type="entry name" value="HTH_LUXR"/>
    <property type="match status" value="1"/>
</dbReference>
<dbReference type="PRINTS" id="PR00038">
    <property type="entry name" value="HTHLUXR"/>
</dbReference>
<feature type="domain" description="HTH luxR-type" evidence="4">
    <location>
        <begin position="439"/>
        <end position="504"/>
    </location>
</feature>
<keyword evidence="1" id="KW-0805">Transcription regulation</keyword>
<dbReference type="OrthoDB" id="3171430at2"/>
<organism evidence="5 6">
    <name type="scientific">Arthrobacter psychrolactophilus</name>
    <dbReference type="NCBI Taxonomy" id="92442"/>
    <lineage>
        <taxon>Bacteria</taxon>
        <taxon>Bacillati</taxon>
        <taxon>Actinomycetota</taxon>
        <taxon>Actinomycetes</taxon>
        <taxon>Micrococcales</taxon>
        <taxon>Micrococcaceae</taxon>
        <taxon>Arthrobacter</taxon>
    </lineage>
</organism>
<dbReference type="PANTHER" id="PTHR44688">
    <property type="entry name" value="DNA-BINDING TRANSCRIPTIONAL ACTIVATOR DEVR_DOSR"/>
    <property type="match status" value="1"/>
</dbReference>
<evidence type="ECO:0000256" key="2">
    <source>
        <dbReference type="ARBA" id="ARBA00023125"/>
    </source>
</evidence>
<dbReference type="SUPFAM" id="SSF48452">
    <property type="entry name" value="TPR-like"/>
    <property type="match status" value="1"/>
</dbReference>
<dbReference type="Proteomes" id="UP000247980">
    <property type="component" value="Unassembled WGS sequence"/>
</dbReference>
<dbReference type="CDD" id="cd06170">
    <property type="entry name" value="LuxR_C_like"/>
    <property type="match status" value="1"/>
</dbReference>
<dbReference type="Pfam" id="PF00196">
    <property type="entry name" value="GerE"/>
    <property type="match status" value="1"/>
</dbReference>
<evidence type="ECO:0000256" key="3">
    <source>
        <dbReference type="ARBA" id="ARBA00023163"/>
    </source>
</evidence>
<dbReference type="InterPro" id="IPR036388">
    <property type="entry name" value="WH-like_DNA-bd_sf"/>
</dbReference>
<dbReference type="PROSITE" id="PS50043">
    <property type="entry name" value="HTH_LUXR_2"/>
    <property type="match status" value="1"/>
</dbReference>
<dbReference type="RefSeq" id="WP_110484790.1">
    <property type="nucleotide sequence ID" value="NZ_QJVC01000005.1"/>
</dbReference>
<dbReference type="Gene3D" id="1.10.10.10">
    <property type="entry name" value="Winged helix-like DNA-binding domain superfamily/Winged helix DNA-binding domain"/>
    <property type="match status" value="1"/>
</dbReference>
<proteinExistence type="predicted"/>
<dbReference type="InterPro" id="IPR011990">
    <property type="entry name" value="TPR-like_helical_dom_sf"/>
</dbReference>
<evidence type="ECO:0000313" key="6">
    <source>
        <dbReference type="Proteomes" id="UP000247980"/>
    </source>
</evidence>
<evidence type="ECO:0000259" key="4">
    <source>
        <dbReference type="PROSITE" id="PS50043"/>
    </source>
</evidence>
<accession>A0A2V5IRW3</accession>
<dbReference type="GO" id="GO:0006355">
    <property type="term" value="P:regulation of DNA-templated transcription"/>
    <property type="evidence" value="ECO:0007669"/>
    <property type="project" value="InterPro"/>
</dbReference>
<gene>
    <name evidence="5" type="ORF">CVS30_07860</name>
</gene>
<sequence>MNYRKILEDVKNVDELGYVIDTHFFAMVLACPLEFKSALHNAPDEWFMSNPRYHFAKALVSSMGNSITQDGYAQVALEQEYSATATPASRDLLGIMYGRLTHLLATGKFDSAGHLAREIYDAIEEADDTRGFEDLVPMLLFRVGTTRLLQGDLNAAIATLWDARRWARFNGTHPADTYLGDTLALCYALQGDIVRARECLSEDAGNRQVPAGTLSSRLEFIGILSIAVMAMAALDGNTAMTALNKMGADLNDAEYWWVGAHIQARYALYWGDSVAAIDSLENKLSQQRVLAPASSLAGTILRSDLSDLYQSIGALSNAERPLKEVGLISSNTQVIASNFRLEILRGNSKQALSSIDDFLTEIPSPLGMTPTMSALRAVAFYNLHDHSSALAELSRCRYIGNLRGSTEAMMEITPELLALSNTSGGPIHGVERYSFQYKNSEPQVKLSNRELEVLVILVLHASSRSIAKVLFISVNTVKFHLRNIYSKLEVNSREQALQRATELGFISEDQFNDSAQVIT</sequence>
<reference evidence="5 6" key="1">
    <citation type="submission" date="2018-05" db="EMBL/GenBank/DDBJ databases">
        <title>Genetic diversity of glacier-inhabiting Cryobacterium bacteria in China and description of Cryobacterium mengkeensis sp. nov. and Arthrobacter glacialis sp. nov.</title>
        <authorList>
            <person name="Liu Q."/>
            <person name="Xin Y.-H."/>
        </authorList>
    </citation>
    <scope>NUCLEOTIDE SEQUENCE [LARGE SCALE GENOMIC DNA]</scope>
    <source>
        <strain evidence="5 6">B7</strain>
    </source>
</reference>
<comment type="caution">
    <text evidence="5">The sequence shown here is derived from an EMBL/GenBank/DDBJ whole genome shotgun (WGS) entry which is preliminary data.</text>
</comment>
<dbReference type="GO" id="GO:0003677">
    <property type="term" value="F:DNA binding"/>
    <property type="evidence" value="ECO:0007669"/>
    <property type="project" value="UniProtKB-KW"/>
</dbReference>
<keyword evidence="2" id="KW-0238">DNA-binding</keyword>